<name>A0A3P6T3D5_9BILA</name>
<gene>
    <name evidence="1" type="ORF">GPUH_LOCUS9796</name>
</gene>
<dbReference type="Proteomes" id="UP000271098">
    <property type="component" value="Unassembled WGS sequence"/>
</dbReference>
<organism evidence="1 2">
    <name type="scientific">Gongylonema pulchrum</name>
    <dbReference type="NCBI Taxonomy" id="637853"/>
    <lineage>
        <taxon>Eukaryota</taxon>
        <taxon>Metazoa</taxon>
        <taxon>Ecdysozoa</taxon>
        <taxon>Nematoda</taxon>
        <taxon>Chromadorea</taxon>
        <taxon>Rhabditida</taxon>
        <taxon>Spirurina</taxon>
        <taxon>Spiruromorpha</taxon>
        <taxon>Spiruroidea</taxon>
        <taxon>Gongylonematidae</taxon>
        <taxon>Gongylonema</taxon>
    </lineage>
</organism>
<proteinExistence type="predicted"/>
<dbReference type="AlphaFoldDB" id="A0A3P6T3D5"/>
<evidence type="ECO:0000313" key="1">
    <source>
        <dbReference type="EMBL" id="VDK77589.1"/>
    </source>
</evidence>
<accession>A0A3P6T3D5</accession>
<reference evidence="1 2" key="1">
    <citation type="submission" date="2018-11" db="EMBL/GenBank/DDBJ databases">
        <authorList>
            <consortium name="Pathogen Informatics"/>
        </authorList>
    </citation>
    <scope>NUCLEOTIDE SEQUENCE [LARGE SCALE GENOMIC DNA]</scope>
</reference>
<evidence type="ECO:0000313" key="2">
    <source>
        <dbReference type="Proteomes" id="UP000271098"/>
    </source>
</evidence>
<keyword evidence="2" id="KW-1185">Reference proteome</keyword>
<protein>
    <submittedName>
        <fullName evidence="1">Uncharacterized protein</fullName>
    </submittedName>
</protein>
<dbReference type="EMBL" id="UYRT01033863">
    <property type="protein sequence ID" value="VDK77589.1"/>
    <property type="molecule type" value="Genomic_DNA"/>
</dbReference>
<sequence>MASKTQAACFYRYLFDCQMLMLLLLPQKARFRTKNSMMSLDLAAHRHHHLSGYETVMYLDL</sequence>